<name>A0A1Y1XK40_9FUNG</name>
<gene>
    <name evidence="1" type="ORF">BCR32DRAFT_275765</name>
</gene>
<reference evidence="1 2" key="2">
    <citation type="submission" date="2016-08" db="EMBL/GenBank/DDBJ databases">
        <title>Pervasive Adenine N6-methylation of Active Genes in Fungi.</title>
        <authorList>
            <consortium name="DOE Joint Genome Institute"/>
            <person name="Mondo S.J."/>
            <person name="Dannebaum R.O."/>
            <person name="Kuo R.C."/>
            <person name="Labutti K."/>
            <person name="Haridas S."/>
            <person name="Kuo A."/>
            <person name="Salamov A."/>
            <person name="Ahrendt S.R."/>
            <person name="Lipzen A."/>
            <person name="Sullivan W."/>
            <person name="Andreopoulos W.B."/>
            <person name="Clum A."/>
            <person name="Lindquist E."/>
            <person name="Daum C."/>
            <person name="Ramamoorthy G.K."/>
            <person name="Gryganskyi A."/>
            <person name="Culley D."/>
            <person name="Magnuson J.K."/>
            <person name="James T.Y."/>
            <person name="O'Malley M.A."/>
            <person name="Stajich J.E."/>
            <person name="Spatafora J.W."/>
            <person name="Visel A."/>
            <person name="Grigoriev I.V."/>
        </authorList>
    </citation>
    <scope>NUCLEOTIDE SEQUENCE [LARGE SCALE GENOMIC DNA]</scope>
    <source>
        <strain evidence="1 2">S4</strain>
    </source>
</reference>
<proteinExistence type="predicted"/>
<accession>A0A1Y1XK40</accession>
<dbReference type="EMBL" id="MCFG01000026">
    <property type="protein sequence ID" value="ORX86085.1"/>
    <property type="molecule type" value="Genomic_DNA"/>
</dbReference>
<evidence type="ECO:0000313" key="1">
    <source>
        <dbReference type="EMBL" id="ORX86085.1"/>
    </source>
</evidence>
<keyword evidence="2" id="KW-1185">Reference proteome</keyword>
<dbReference type="AlphaFoldDB" id="A0A1Y1XK40"/>
<organism evidence="1 2">
    <name type="scientific">Anaeromyces robustus</name>
    <dbReference type="NCBI Taxonomy" id="1754192"/>
    <lineage>
        <taxon>Eukaryota</taxon>
        <taxon>Fungi</taxon>
        <taxon>Fungi incertae sedis</taxon>
        <taxon>Chytridiomycota</taxon>
        <taxon>Chytridiomycota incertae sedis</taxon>
        <taxon>Neocallimastigomycetes</taxon>
        <taxon>Neocallimastigales</taxon>
        <taxon>Neocallimastigaceae</taxon>
        <taxon>Anaeromyces</taxon>
    </lineage>
</organism>
<evidence type="ECO:0000313" key="2">
    <source>
        <dbReference type="Proteomes" id="UP000193944"/>
    </source>
</evidence>
<protein>
    <submittedName>
        <fullName evidence="1">Uncharacterized protein</fullName>
    </submittedName>
</protein>
<reference evidence="1 2" key="1">
    <citation type="submission" date="2016-08" db="EMBL/GenBank/DDBJ databases">
        <title>A Parts List for Fungal Cellulosomes Revealed by Comparative Genomics.</title>
        <authorList>
            <consortium name="DOE Joint Genome Institute"/>
            <person name="Haitjema C.H."/>
            <person name="Gilmore S.P."/>
            <person name="Henske J.K."/>
            <person name="Solomon K.V."/>
            <person name="De Groot R."/>
            <person name="Kuo A."/>
            <person name="Mondo S.J."/>
            <person name="Salamov A.A."/>
            <person name="Labutti K."/>
            <person name="Zhao Z."/>
            <person name="Chiniquy J."/>
            <person name="Barry K."/>
            <person name="Brewer H.M."/>
            <person name="Purvine S.O."/>
            <person name="Wright A.T."/>
            <person name="Boxma B."/>
            <person name="Van Alen T."/>
            <person name="Hackstein J.H."/>
            <person name="Baker S.E."/>
            <person name="Grigoriev I.V."/>
            <person name="O'Malley M.A."/>
        </authorList>
    </citation>
    <scope>NUCLEOTIDE SEQUENCE [LARGE SCALE GENOMIC DNA]</scope>
    <source>
        <strain evidence="1 2">S4</strain>
    </source>
</reference>
<comment type="caution">
    <text evidence="1">The sequence shown here is derived from an EMBL/GenBank/DDBJ whole genome shotgun (WGS) entry which is preliminary data.</text>
</comment>
<dbReference type="Proteomes" id="UP000193944">
    <property type="component" value="Unassembled WGS sequence"/>
</dbReference>
<sequence>MIGIRRCVETIAHKEGINLPNNFINFSKDTFTPIDNLFYNSAEWNIEADVIFAIHTTIKILVSDHLPVDLLLGNKFIEKYKIHYNYRNKYVYSTLGLNHFKNELIKTFSNNNNNKSSHFNYNFLIYFFLSQKDVSGSNKDPESIKDIIEISGLELTTRRNSMNIKFVINIVLLIIGSSEVKDNPGNKITWFGRLFWKKIA</sequence>